<dbReference type="KEGG" id="bacg:D2962_16450"/>
<name>A0A3G2R8V8_9FIRM</name>
<protein>
    <recommendedName>
        <fullName evidence="4">Yip1 domain-containing protein</fullName>
    </recommendedName>
</protein>
<dbReference type="Proteomes" id="UP000280960">
    <property type="component" value="Chromosome"/>
</dbReference>
<evidence type="ECO:0000313" key="2">
    <source>
        <dbReference type="EMBL" id="AYO31974.1"/>
    </source>
</evidence>
<feature type="transmembrane region" description="Helical" evidence="1">
    <location>
        <begin position="32"/>
        <end position="51"/>
    </location>
</feature>
<proteinExistence type="predicted"/>
<dbReference type="RefSeq" id="WP_122015607.1">
    <property type="nucleotide sequence ID" value="NZ_CP033169.1"/>
</dbReference>
<evidence type="ECO:0008006" key="4">
    <source>
        <dbReference type="Google" id="ProtNLM"/>
    </source>
</evidence>
<sequence>MKDWFKDFLDDISGVLFTPSAALKKIAGEKKVLQAVIILFLSGLLPDISGYRHTMNENILRPFVSRDIFPGLDGVYPALTRAMPYIVAFMIISGILIIPLLHFIFTAVVELACQFLTPGKARNTLPDTSDDVPEQNAVNAGETVPDSNVNPMTQIQVRSHELPASATGVGLFTSMAFATLPMILMVPVNLLSTLTGINLSLLSSILLRLWVVVLQVISVRETHGFTTGRAALAYFALPLVGLAVILVMIIMLLTVAAPLIPNML</sequence>
<dbReference type="EMBL" id="CP033169">
    <property type="protein sequence ID" value="AYO31974.1"/>
    <property type="molecule type" value="Genomic_DNA"/>
</dbReference>
<keyword evidence="1" id="KW-1133">Transmembrane helix</keyword>
<evidence type="ECO:0000256" key="1">
    <source>
        <dbReference type="SAM" id="Phobius"/>
    </source>
</evidence>
<evidence type="ECO:0000313" key="3">
    <source>
        <dbReference type="Proteomes" id="UP000280960"/>
    </source>
</evidence>
<accession>A0A3G2R8V8</accession>
<keyword evidence="1" id="KW-0472">Membrane</keyword>
<dbReference type="AlphaFoldDB" id="A0A3G2R8V8"/>
<feature type="transmembrane region" description="Helical" evidence="1">
    <location>
        <begin position="196"/>
        <end position="219"/>
    </location>
</feature>
<organism evidence="2 3">
    <name type="scientific">Biomaibacter acetigenes</name>
    <dbReference type="NCBI Taxonomy" id="2316383"/>
    <lineage>
        <taxon>Bacteria</taxon>
        <taxon>Bacillati</taxon>
        <taxon>Bacillota</taxon>
        <taxon>Clostridia</taxon>
        <taxon>Thermosediminibacterales</taxon>
        <taxon>Tepidanaerobacteraceae</taxon>
        <taxon>Biomaibacter</taxon>
    </lineage>
</organism>
<feature type="transmembrane region" description="Helical" evidence="1">
    <location>
        <begin position="85"/>
        <end position="113"/>
    </location>
</feature>
<reference evidence="2 3" key="1">
    <citation type="submission" date="2018-10" db="EMBL/GenBank/DDBJ databases">
        <authorList>
            <person name="Zhang X."/>
        </authorList>
    </citation>
    <scope>NUCLEOTIDE SEQUENCE [LARGE SCALE GENOMIC DNA]</scope>
    <source>
        <strain evidence="2 3">SK-G1</strain>
    </source>
</reference>
<feature type="transmembrane region" description="Helical" evidence="1">
    <location>
        <begin position="162"/>
        <end position="184"/>
    </location>
</feature>
<keyword evidence="3" id="KW-1185">Reference proteome</keyword>
<feature type="transmembrane region" description="Helical" evidence="1">
    <location>
        <begin position="231"/>
        <end position="260"/>
    </location>
</feature>
<keyword evidence="1" id="KW-0812">Transmembrane</keyword>
<gene>
    <name evidence="2" type="ORF">D2962_16450</name>
</gene>